<reference evidence="2" key="1">
    <citation type="journal article" date="2020" name="Stud. Mycol.">
        <title>101 Dothideomycetes genomes: a test case for predicting lifestyles and emergence of pathogens.</title>
        <authorList>
            <person name="Haridas S."/>
            <person name="Albert R."/>
            <person name="Binder M."/>
            <person name="Bloem J."/>
            <person name="Labutti K."/>
            <person name="Salamov A."/>
            <person name="Andreopoulos B."/>
            <person name="Baker S."/>
            <person name="Barry K."/>
            <person name="Bills G."/>
            <person name="Bluhm B."/>
            <person name="Cannon C."/>
            <person name="Castanera R."/>
            <person name="Culley D."/>
            <person name="Daum C."/>
            <person name="Ezra D."/>
            <person name="Gonzalez J."/>
            <person name="Henrissat B."/>
            <person name="Kuo A."/>
            <person name="Liang C."/>
            <person name="Lipzen A."/>
            <person name="Lutzoni F."/>
            <person name="Magnuson J."/>
            <person name="Mondo S."/>
            <person name="Nolan M."/>
            <person name="Ohm R."/>
            <person name="Pangilinan J."/>
            <person name="Park H.-J."/>
            <person name="Ramirez L."/>
            <person name="Alfaro M."/>
            <person name="Sun H."/>
            <person name="Tritt A."/>
            <person name="Yoshinaga Y."/>
            <person name="Zwiers L.-H."/>
            <person name="Turgeon B."/>
            <person name="Goodwin S."/>
            <person name="Spatafora J."/>
            <person name="Crous P."/>
            <person name="Grigoriev I."/>
        </authorList>
    </citation>
    <scope>NUCLEOTIDE SEQUENCE</scope>
    <source>
        <strain evidence="2">CBS 262.69</strain>
    </source>
</reference>
<feature type="compositionally biased region" description="Polar residues" evidence="1">
    <location>
        <begin position="522"/>
        <end position="546"/>
    </location>
</feature>
<feature type="region of interest" description="Disordered" evidence="1">
    <location>
        <begin position="76"/>
        <end position="311"/>
    </location>
</feature>
<protein>
    <submittedName>
        <fullName evidence="2">Uncharacterized protein</fullName>
    </submittedName>
</protein>
<feature type="compositionally biased region" description="Basic residues" evidence="1">
    <location>
        <begin position="214"/>
        <end position="227"/>
    </location>
</feature>
<feature type="compositionally biased region" description="Basic and acidic residues" evidence="1">
    <location>
        <begin position="124"/>
        <end position="136"/>
    </location>
</feature>
<feature type="region of interest" description="Disordered" evidence="1">
    <location>
        <begin position="34"/>
        <end position="56"/>
    </location>
</feature>
<organism evidence="2 3">
    <name type="scientific">Trichodelitschia bisporula</name>
    <dbReference type="NCBI Taxonomy" id="703511"/>
    <lineage>
        <taxon>Eukaryota</taxon>
        <taxon>Fungi</taxon>
        <taxon>Dikarya</taxon>
        <taxon>Ascomycota</taxon>
        <taxon>Pezizomycotina</taxon>
        <taxon>Dothideomycetes</taxon>
        <taxon>Dothideomycetes incertae sedis</taxon>
        <taxon>Phaeotrichales</taxon>
        <taxon>Phaeotrichaceae</taxon>
        <taxon>Trichodelitschia</taxon>
    </lineage>
</organism>
<feature type="compositionally biased region" description="Basic and acidic residues" evidence="1">
    <location>
        <begin position="286"/>
        <end position="296"/>
    </location>
</feature>
<feature type="compositionally biased region" description="Polar residues" evidence="1">
    <location>
        <begin position="493"/>
        <end position="504"/>
    </location>
</feature>
<keyword evidence="3" id="KW-1185">Reference proteome</keyword>
<name>A0A6G1IAK4_9PEZI</name>
<gene>
    <name evidence="2" type="ORF">EJ06DRAFT_552541</name>
</gene>
<feature type="compositionally biased region" description="Basic residues" evidence="1">
    <location>
        <begin position="265"/>
        <end position="285"/>
    </location>
</feature>
<dbReference type="AlphaFoldDB" id="A0A6G1IAK4"/>
<proteinExistence type="predicted"/>
<evidence type="ECO:0000313" key="3">
    <source>
        <dbReference type="Proteomes" id="UP000799640"/>
    </source>
</evidence>
<feature type="region of interest" description="Disordered" evidence="1">
    <location>
        <begin position="323"/>
        <end position="584"/>
    </location>
</feature>
<evidence type="ECO:0000256" key="1">
    <source>
        <dbReference type="SAM" id="MobiDB-lite"/>
    </source>
</evidence>
<accession>A0A6G1IAK4</accession>
<feature type="compositionally biased region" description="Basic and acidic residues" evidence="1">
    <location>
        <begin position="81"/>
        <end position="101"/>
    </location>
</feature>
<evidence type="ECO:0000313" key="2">
    <source>
        <dbReference type="EMBL" id="KAF2405099.1"/>
    </source>
</evidence>
<feature type="compositionally biased region" description="Basic and acidic residues" evidence="1">
    <location>
        <begin position="47"/>
        <end position="56"/>
    </location>
</feature>
<dbReference type="Proteomes" id="UP000799640">
    <property type="component" value="Unassembled WGS sequence"/>
</dbReference>
<feature type="compositionally biased region" description="Basic and acidic residues" evidence="1">
    <location>
        <begin position="228"/>
        <end position="237"/>
    </location>
</feature>
<feature type="compositionally biased region" description="Basic residues" evidence="1">
    <location>
        <begin position="454"/>
        <end position="463"/>
    </location>
</feature>
<dbReference type="EMBL" id="ML996687">
    <property type="protein sequence ID" value="KAF2405099.1"/>
    <property type="molecule type" value="Genomic_DNA"/>
</dbReference>
<sequence length="584" mass="64061">MSAPSSIPTHIQTTAPVELDFAIRYINGYLEAAKPQPDLSPEAPPEGEARIGADSRGRVMTLVERIRENAQVDALPSMECGGRHGDLGQPVENKDAIHESNKITSPRKSSIKRKRSEAATLLEEASRLSIPKEDNSKPLAEPGLKPSPPESHTIELTIANDIRSQPVNAERIQPPEDSLRTPPMDQLGNRQSKKRRRARATQGADEPNHEPKPRQRHERRQLKKWKRELKQDRDHKLGTPAKCVPADRNGSGRTQEERLALHNAIRAKKKEKRKQKKAAKRAKMKSKTERPEEYKENLSATDKPAVSQLLLPERRRAVAVVIHSASRKHVSLRAGPSPWGEDVPKAVKQATPPPSPRGPTSQPPSLESREALPGTPAYAPLSPSQPPHDASGLFDSLLRELSKSAESIPPAQPVVSEEPPSPSPADRRKVRVHFSGLEDTPVASQRELRSGTPRARKAKKKRAVSLPSLEDSVLPSSGVPKTPEECVERVSMMKSQKQELSSHPASEADTEKQALADATGPQPLTRSPSTPSKRSATQDVPTQKPSPGSRFGITPFQELGMDQPATQEDLVGQFLGPEGTLSLW</sequence>